<dbReference type="PANTHER" id="PTHR31507">
    <property type="entry name" value="PROTEIN CBG15923"/>
    <property type="match status" value="1"/>
</dbReference>
<sequence>MATLLLATLLLLFAGHVFGQTPCNAQGEWTQWSTWSLCPVVALLPQNNVQTRIRSCQQTPPGCTVVNGFICLGSYSDEKACATTTTQTTTTSTTTVLTTPRTTVPPTCSSVGQWGEWEPWDQCPVISFIPQYNVQRRLRSCQKSPSGCTLVTNYSCSGSYAETRACSSATTPSPAVTTSSTSATTSPSTHLPPTTTTAFTVPGSSKPTAAISVVRPGSTPSVEFKHEVSNWWYNRHRQADRSTYRSYRSNPSNHFYKTYDHNDISRSHLPGDLCSYSKTDISRQPYYYDHSAAYNDDISRSNVTDIHSSSNYSPFSTTTHSVRRTSSTAFHVSFCDTANNHDCWSSYDDNHVRSTDLNNEANTDSHCDNINASNLDHSASNIKTTSYTTASHNNKFNVLTSNNYHGNNRTSSSSHYHITHCFNLLIDSNIYITGTHGNQHDINNADNDCNNDHTNRSYYHVGTHSNNNDDHHISTYYGNFHHSFINNNFAFLYDHNLEFDCYHHCGDHTVHHNINFYSHYNSVHDNNNFASLYDHNLEFDCYNHCGDHTVHHHINFHHSPIHNNFAFLYDNNLEFNYYNHCGDHTVYHHINFYYSHYNSVHDNNNHSSIVLNDHYSSYHTYQHNNSCYNHNDWMPWTTCNDECGNCGVTQRFRSCSGFTFDNDNCRCEGQFFEKEPCNPVPCLFPKPMCCRGHVPSTSNGSFICVDPKIVTPSSFSG</sequence>
<feature type="signal peptide" evidence="2">
    <location>
        <begin position="1"/>
        <end position="19"/>
    </location>
</feature>
<evidence type="ECO:0000313" key="3">
    <source>
        <dbReference type="EMBL" id="KAK0409680.1"/>
    </source>
</evidence>
<keyword evidence="2" id="KW-0732">Signal</keyword>
<evidence type="ECO:0000256" key="1">
    <source>
        <dbReference type="SAM" id="MobiDB-lite"/>
    </source>
</evidence>
<dbReference type="PROSITE" id="PS50092">
    <property type="entry name" value="TSP1"/>
    <property type="match status" value="3"/>
</dbReference>
<dbReference type="SMART" id="SM00209">
    <property type="entry name" value="TSP1"/>
    <property type="match status" value="3"/>
</dbReference>
<dbReference type="EMBL" id="JAUCMV010000003">
    <property type="protein sequence ID" value="KAK0409680.1"/>
    <property type="molecule type" value="Genomic_DNA"/>
</dbReference>
<dbReference type="InterPro" id="IPR000884">
    <property type="entry name" value="TSP1_rpt"/>
</dbReference>
<dbReference type="Proteomes" id="UP001175271">
    <property type="component" value="Unassembled WGS sequence"/>
</dbReference>
<name>A0AA39HQK5_9BILA</name>
<dbReference type="InterPro" id="IPR036383">
    <property type="entry name" value="TSP1_rpt_sf"/>
</dbReference>
<protein>
    <submittedName>
        <fullName evidence="3">Uncharacterized protein</fullName>
    </submittedName>
</protein>
<organism evidence="3 4">
    <name type="scientific">Steinernema hermaphroditum</name>
    <dbReference type="NCBI Taxonomy" id="289476"/>
    <lineage>
        <taxon>Eukaryota</taxon>
        <taxon>Metazoa</taxon>
        <taxon>Ecdysozoa</taxon>
        <taxon>Nematoda</taxon>
        <taxon>Chromadorea</taxon>
        <taxon>Rhabditida</taxon>
        <taxon>Tylenchina</taxon>
        <taxon>Panagrolaimomorpha</taxon>
        <taxon>Strongyloidoidea</taxon>
        <taxon>Steinernematidae</taxon>
        <taxon>Steinernema</taxon>
    </lineage>
</organism>
<accession>A0AA39HQK5</accession>
<reference evidence="3" key="1">
    <citation type="submission" date="2023-06" db="EMBL/GenBank/DDBJ databases">
        <title>Genomic analysis of the entomopathogenic nematode Steinernema hermaphroditum.</title>
        <authorList>
            <person name="Schwarz E.M."/>
            <person name="Heppert J.K."/>
            <person name="Baniya A."/>
            <person name="Schwartz H.T."/>
            <person name="Tan C.-H."/>
            <person name="Antoshechkin I."/>
            <person name="Sternberg P.W."/>
            <person name="Goodrich-Blair H."/>
            <person name="Dillman A.R."/>
        </authorList>
    </citation>
    <scope>NUCLEOTIDE SEQUENCE</scope>
    <source>
        <strain evidence="3">PS9179</strain>
        <tissue evidence="3">Whole animal</tissue>
    </source>
</reference>
<dbReference type="PANTHER" id="PTHR31507:SF3">
    <property type="entry name" value="TIL DOMAIN-CONTAINING PROTEIN"/>
    <property type="match status" value="1"/>
</dbReference>
<feature type="chain" id="PRO_5041233093" evidence="2">
    <location>
        <begin position="20"/>
        <end position="717"/>
    </location>
</feature>
<evidence type="ECO:0000313" key="4">
    <source>
        <dbReference type="Proteomes" id="UP001175271"/>
    </source>
</evidence>
<dbReference type="Gene3D" id="2.20.100.10">
    <property type="entry name" value="Thrombospondin type-1 (TSP1) repeat"/>
    <property type="match status" value="2"/>
</dbReference>
<comment type="caution">
    <text evidence="3">The sequence shown here is derived from an EMBL/GenBank/DDBJ whole genome shotgun (WGS) entry which is preliminary data.</text>
</comment>
<gene>
    <name evidence="3" type="ORF">QR680_004690</name>
</gene>
<evidence type="ECO:0000256" key="2">
    <source>
        <dbReference type="SAM" id="SignalP"/>
    </source>
</evidence>
<feature type="region of interest" description="Disordered" evidence="1">
    <location>
        <begin position="167"/>
        <end position="195"/>
    </location>
</feature>
<dbReference type="SUPFAM" id="SSF82895">
    <property type="entry name" value="TSP-1 type 1 repeat"/>
    <property type="match status" value="2"/>
</dbReference>
<proteinExistence type="predicted"/>
<keyword evidence="4" id="KW-1185">Reference proteome</keyword>
<dbReference type="AlphaFoldDB" id="A0AA39HQK5"/>